<proteinExistence type="predicted"/>
<dbReference type="HOGENOM" id="CLU_3115544_0_0_4"/>
<evidence type="ECO:0000313" key="1">
    <source>
        <dbReference type="EMBL" id="EET03965.1"/>
    </source>
</evidence>
<gene>
    <name evidence="1" type="ORF">BURPS1710A_A0155</name>
</gene>
<reference evidence="1" key="1">
    <citation type="submission" date="2009-05" db="EMBL/GenBank/DDBJ databases">
        <authorList>
            <person name="Harkins D.M."/>
            <person name="DeShazer D."/>
            <person name="Woods D.E."/>
            <person name="Brinkac L.M."/>
            <person name="Brown K.A."/>
            <person name="Hung G.C."/>
            <person name="Tuanyok A."/>
            <person name="Zhang B."/>
            <person name="Nierman W.C."/>
        </authorList>
    </citation>
    <scope>NUCLEOTIDE SEQUENCE [LARGE SCALE GENOMIC DNA]</scope>
    <source>
        <strain evidence="1">1710a</strain>
    </source>
</reference>
<organism evidence="1">
    <name type="scientific">Burkholderia pseudomallei 1710a</name>
    <dbReference type="NCBI Taxonomy" id="320371"/>
    <lineage>
        <taxon>Bacteria</taxon>
        <taxon>Pseudomonadati</taxon>
        <taxon>Pseudomonadota</taxon>
        <taxon>Betaproteobacteria</taxon>
        <taxon>Burkholderiales</taxon>
        <taxon>Burkholderiaceae</taxon>
        <taxon>Burkholderia</taxon>
        <taxon>pseudomallei group</taxon>
    </lineage>
</organism>
<sequence length="50" mass="5788">MAGAFHAVSAGKTNPIDTMTYLEYREIPQSRRKHLTGQFGRYQILIRCFI</sequence>
<dbReference type="EMBL" id="CM000833">
    <property type="protein sequence ID" value="EET03965.1"/>
    <property type="molecule type" value="Genomic_DNA"/>
</dbReference>
<dbReference type="Proteomes" id="UP000001812">
    <property type="component" value="Chromosome II"/>
</dbReference>
<name>A0A0E1VSS3_BURPE</name>
<protein>
    <submittedName>
        <fullName evidence="1">Uncharacterized protein</fullName>
    </submittedName>
</protein>
<dbReference type="AlphaFoldDB" id="A0A0E1VSS3"/>
<accession>A0A0E1VSS3</accession>